<proteinExistence type="predicted"/>
<dbReference type="Pfam" id="PF13966">
    <property type="entry name" value="zf-RVT"/>
    <property type="match status" value="1"/>
</dbReference>
<reference evidence="2" key="1">
    <citation type="submission" date="2020-07" db="EMBL/GenBank/DDBJ databases">
        <authorList>
            <person name="Lin J."/>
        </authorList>
    </citation>
    <scope>NUCLEOTIDE SEQUENCE</scope>
</reference>
<sequence>MLDCNPILVKDCFGNDDWNWTRILGDEATFTIGLGPNISALKDRVSNLKVDQQMDAIEWRWCSSGVFSVKSAYRIPLTIDNLVKRGWTGDTVCVLCQVHDKSVDHLFTQCVFTKYIMLMGLEDVYAEELGDNVLIVWDKWMEKSAVRGRSNGPSDLVACWWTIWKARNNLIFRNQQLDPVLAAQRLKLLLSTWKELL</sequence>
<organism evidence="2">
    <name type="scientific">Ananas comosus var. bracteatus</name>
    <name type="common">red pineapple</name>
    <dbReference type="NCBI Taxonomy" id="296719"/>
    <lineage>
        <taxon>Eukaryota</taxon>
        <taxon>Viridiplantae</taxon>
        <taxon>Streptophyta</taxon>
        <taxon>Embryophyta</taxon>
        <taxon>Tracheophyta</taxon>
        <taxon>Spermatophyta</taxon>
        <taxon>Magnoliopsida</taxon>
        <taxon>Liliopsida</taxon>
        <taxon>Poales</taxon>
        <taxon>Bromeliaceae</taxon>
        <taxon>Bromelioideae</taxon>
        <taxon>Ananas</taxon>
    </lineage>
</organism>
<protein>
    <recommendedName>
        <fullName evidence="1">Reverse transcriptase zinc-binding domain-containing protein</fullName>
    </recommendedName>
</protein>
<dbReference type="EMBL" id="CAJEUB010000014">
    <property type="protein sequence ID" value="CAD1846304.1"/>
    <property type="molecule type" value="Genomic_DNA"/>
</dbReference>
<gene>
    <name evidence="2" type="ORF">CB5_LOCUS29515</name>
</gene>
<dbReference type="AlphaFoldDB" id="A0A6V7QSX2"/>
<dbReference type="InterPro" id="IPR026960">
    <property type="entry name" value="RVT-Znf"/>
</dbReference>
<name>A0A6V7QSX2_ANACO</name>
<feature type="domain" description="Reverse transcriptase zinc-binding" evidence="1">
    <location>
        <begin position="77"/>
        <end position="115"/>
    </location>
</feature>
<evidence type="ECO:0000313" key="2">
    <source>
        <dbReference type="EMBL" id="CAD1846304.1"/>
    </source>
</evidence>
<evidence type="ECO:0000259" key="1">
    <source>
        <dbReference type="Pfam" id="PF13966"/>
    </source>
</evidence>
<accession>A0A6V7QSX2</accession>